<dbReference type="AlphaFoldDB" id="A0A7C3HY99"/>
<organism evidence="1">
    <name type="scientific">Gracilinema caldarium</name>
    <dbReference type="NCBI Taxonomy" id="215591"/>
    <lineage>
        <taxon>Bacteria</taxon>
        <taxon>Pseudomonadati</taxon>
        <taxon>Spirochaetota</taxon>
        <taxon>Spirochaetia</taxon>
        <taxon>Spirochaetales</taxon>
        <taxon>Breznakiellaceae</taxon>
        <taxon>Gracilinema</taxon>
    </lineage>
</organism>
<proteinExistence type="predicted"/>
<protein>
    <submittedName>
        <fullName evidence="1">Uncharacterized protein</fullName>
    </submittedName>
</protein>
<evidence type="ECO:0000313" key="1">
    <source>
        <dbReference type="EMBL" id="HFH30119.1"/>
    </source>
</evidence>
<name>A0A7C3HY99_9SPIR</name>
<gene>
    <name evidence="1" type="ORF">ENS59_11545</name>
</gene>
<comment type="caution">
    <text evidence="1">The sequence shown here is derived from an EMBL/GenBank/DDBJ whole genome shotgun (WGS) entry which is preliminary data.</text>
</comment>
<reference evidence="1" key="1">
    <citation type="journal article" date="2020" name="mSystems">
        <title>Genome- and Community-Level Interaction Insights into Carbon Utilization and Element Cycling Functions of Hydrothermarchaeota in Hydrothermal Sediment.</title>
        <authorList>
            <person name="Zhou Z."/>
            <person name="Liu Y."/>
            <person name="Xu W."/>
            <person name="Pan J."/>
            <person name="Luo Z.H."/>
            <person name="Li M."/>
        </authorList>
    </citation>
    <scope>NUCLEOTIDE SEQUENCE [LARGE SCALE GENOMIC DNA]</scope>
    <source>
        <strain evidence="1">SpSt-503</strain>
    </source>
</reference>
<sequence length="147" mass="16573">MKMNFDERTAYEKMKAGVLTSSGFLGQDTRPLTDIIEADEELFKALGLDFDQVADRLEALARKGAEGLGEPITVEDRYLVKSDEARGKLPCPFGDGLYHKNSVSVQRDQDEIIYSDLSVHLLRVHHFCQGQGSPFRLDPVVLKRILY</sequence>
<accession>A0A7C3HY99</accession>
<dbReference type="EMBL" id="DSVL01000355">
    <property type="protein sequence ID" value="HFH30119.1"/>
    <property type="molecule type" value="Genomic_DNA"/>
</dbReference>